<protein>
    <recommendedName>
        <fullName evidence="1">Ephrin receptor transmembrane domain-containing protein</fullName>
    </recommendedName>
</protein>
<dbReference type="Proteomes" id="UP001159641">
    <property type="component" value="Unassembled WGS sequence"/>
</dbReference>
<reference evidence="2 3" key="1">
    <citation type="submission" date="2022-11" db="EMBL/GenBank/DDBJ databases">
        <title>Whole genome sequence of Eschrichtius robustus ER-17-0199.</title>
        <authorList>
            <person name="Bruniche-Olsen A."/>
            <person name="Black A.N."/>
            <person name="Fields C.J."/>
            <person name="Walden K."/>
            <person name="Dewoody J.A."/>
        </authorList>
    </citation>
    <scope>NUCLEOTIDE SEQUENCE [LARGE SCALE GENOMIC DNA]</scope>
    <source>
        <strain evidence="2">ER-17-0199</strain>
        <tissue evidence="2">Blubber</tissue>
    </source>
</reference>
<sequence length="89" mass="9524">MLATAIVTTPYYGTASSFPLVSKRVKVPTRRTFVDPQSCGDPLLAVHLFAKELDAKSVTLERSLGTGKLGTQEALSVGKPRLRPLPALS</sequence>
<dbReference type="Pfam" id="PF14575">
    <property type="entry name" value="EphA2_TM"/>
    <property type="match status" value="1"/>
</dbReference>
<proteinExistence type="predicted"/>
<evidence type="ECO:0000313" key="2">
    <source>
        <dbReference type="EMBL" id="KAJ8779860.1"/>
    </source>
</evidence>
<organism evidence="2 3">
    <name type="scientific">Eschrichtius robustus</name>
    <name type="common">California gray whale</name>
    <name type="synonym">Eschrichtius gibbosus</name>
    <dbReference type="NCBI Taxonomy" id="9764"/>
    <lineage>
        <taxon>Eukaryota</taxon>
        <taxon>Metazoa</taxon>
        <taxon>Chordata</taxon>
        <taxon>Craniata</taxon>
        <taxon>Vertebrata</taxon>
        <taxon>Euteleostomi</taxon>
        <taxon>Mammalia</taxon>
        <taxon>Eutheria</taxon>
        <taxon>Laurasiatheria</taxon>
        <taxon>Artiodactyla</taxon>
        <taxon>Whippomorpha</taxon>
        <taxon>Cetacea</taxon>
        <taxon>Mysticeti</taxon>
        <taxon>Eschrichtiidae</taxon>
        <taxon>Eschrichtius</taxon>
    </lineage>
</organism>
<comment type="caution">
    <text evidence="2">The sequence shown here is derived from an EMBL/GenBank/DDBJ whole genome shotgun (WGS) entry which is preliminary data.</text>
</comment>
<gene>
    <name evidence="2" type="ORF">J1605_012150</name>
</gene>
<dbReference type="EMBL" id="JAIQCJ010002203">
    <property type="protein sequence ID" value="KAJ8779860.1"/>
    <property type="molecule type" value="Genomic_DNA"/>
</dbReference>
<accession>A0AB34GMF1</accession>
<feature type="domain" description="Ephrin receptor transmembrane" evidence="1">
    <location>
        <begin position="24"/>
        <end position="55"/>
    </location>
</feature>
<name>A0AB34GMF1_ESCRO</name>
<keyword evidence="3" id="KW-1185">Reference proteome</keyword>
<evidence type="ECO:0000259" key="1">
    <source>
        <dbReference type="Pfam" id="PF14575"/>
    </source>
</evidence>
<evidence type="ECO:0000313" key="3">
    <source>
        <dbReference type="Proteomes" id="UP001159641"/>
    </source>
</evidence>
<dbReference type="InterPro" id="IPR027936">
    <property type="entry name" value="Eph_TM"/>
</dbReference>
<dbReference type="AlphaFoldDB" id="A0AB34GMF1"/>